<organism evidence="2 3">
    <name type="scientific">Bifidobacterium pullorum subsp. saeculare</name>
    <dbReference type="NCBI Taxonomy" id="78257"/>
    <lineage>
        <taxon>Bacteria</taxon>
        <taxon>Bacillati</taxon>
        <taxon>Actinomycetota</taxon>
        <taxon>Actinomycetes</taxon>
        <taxon>Bifidobacteriales</taxon>
        <taxon>Bifidobacteriaceae</taxon>
        <taxon>Bifidobacterium</taxon>
    </lineage>
</organism>
<evidence type="ECO:0000256" key="1">
    <source>
        <dbReference type="SAM" id="MobiDB-lite"/>
    </source>
</evidence>
<dbReference type="Gene3D" id="3.40.50.410">
    <property type="entry name" value="von Willebrand factor, type A domain"/>
    <property type="match status" value="1"/>
</dbReference>
<feature type="compositionally biased region" description="Low complexity" evidence="1">
    <location>
        <begin position="157"/>
        <end position="167"/>
    </location>
</feature>
<proteinExistence type="predicted"/>
<protein>
    <submittedName>
        <fullName evidence="2">VWA domain-containing protein</fullName>
    </submittedName>
</protein>
<dbReference type="InterPro" id="IPR036465">
    <property type="entry name" value="vWFA_dom_sf"/>
</dbReference>
<name>A0A939BAX6_9BIFI</name>
<reference evidence="2" key="2">
    <citation type="journal article" date="2021" name="Sci. Rep.">
        <title>The distribution of antibiotic resistance genes in chicken gut microbiota commensals.</title>
        <authorList>
            <person name="Juricova H."/>
            <person name="Matiasovicova J."/>
            <person name="Kubasova T."/>
            <person name="Cejkova D."/>
            <person name="Rychlik I."/>
        </authorList>
    </citation>
    <scope>NUCLEOTIDE SEQUENCE</scope>
    <source>
        <strain evidence="2">An836</strain>
    </source>
</reference>
<gene>
    <name evidence="2" type="ORF">H7U32_08565</name>
</gene>
<keyword evidence="3" id="KW-1185">Reference proteome</keyword>
<dbReference type="EMBL" id="JACLYU010000025">
    <property type="protein sequence ID" value="MBM6700341.1"/>
    <property type="molecule type" value="Genomic_DNA"/>
</dbReference>
<evidence type="ECO:0000313" key="2">
    <source>
        <dbReference type="EMBL" id="MBM6700341.1"/>
    </source>
</evidence>
<evidence type="ECO:0000313" key="3">
    <source>
        <dbReference type="Proteomes" id="UP000718821"/>
    </source>
</evidence>
<dbReference type="SUPFAM" id="SSF53300">
    <property type="entry name" value="vWA-like"/>
    <property type="match status" value="1"/>
</dbReference>
<reference evidence="2" key="1">
    <citation type="submission" date="2020-08" db="EMBL/GenBank/DDBJ databases">
        <authorList>
            <person name="Cejkova D."/>
            <person name="Kubasova T."/>
            <person name="Jahodarova E."/>
            <person name="Rychlik I."/>
        </authorList>
    </citation>
    <scope>NUCLEOTIDE SEQUENCE</scope>
    <source>
        <strain evidence="2">An836</strain>
    </source>
</reference>
<sequence>MLIMDLSPMSNSDSGKLQSLLEAMTATINQLMGTSKNNRVALIGYSNTAVTLLPLAHYKPGSVTMRAQRLKFTSFYKEGTDPHNEENSCDKMDLNPADGGVKCLPNQLPGSKGLALDFDKDKNAVPSQEAWPARVFVSYQAGDNAVPTPEGSQAAATQTLSNGTTTTSFDVAGLR</sequence>
<comment type="caution">
    <text evidence="2">The sequence shown here is derived from an EMBL/GenBank/DDBJ whole genome shotgun (WGS) entry which is preliminary data.</text>
</comment>
<feature type="region of interest" description="Disordered" evidence="1">
    <location>
        <begin position="146"/>
        <end position="175"/>
    </location>
</feature>
<dbReference type="Proteomes" id="UP000718821">
    <property type="component" value="Unassembled WGS sequence"/>
</dbReference>
<accession>A0A939BAX6</accession>
<dbReference type="AlphaFoldDB" id="A0A939BAX6"/>